<dbReference type="AlphaFoldDB" id="A0A5B7CX85"/>
<feature type="region of interest" description="Disordered" evidence="1">
    <location>
        <begin position="65"/>
        <end position="85"/>
    </location>
</feature>
<name>A0A5B7CX85_PORTR</name>
<proteinExistence type="predicted"/>
<dbReference type="EMBL" id="VSRR010000323">
    <property type="protein sequence ID" value="MPC14029.1"/>
    <property type="molecule type" value="Genomic_DNA"/>
</dbReference>
<evidence type="ECO:0000313" key="2">
    <source>
        <dbReference type="EMBL" id="MPC14029.1"/>
    </source>
</evidence>
<evidence type="ECO:0000313" key="3">
    <source>
        <dbReference type="Proteomes" id="UP000324222"/>
    </source>
</evidence>
<gene>
    <name evidence="2" type="ORF">E2C01_006781</name>
</gene>
<comment type="caution">
    <text evidence="2">The sequence shown here is derived from an EMBL/GenBank/DDBJ whole genome shotgun (WGS) entry which is preliminary data.</text>
</comment>
<reference evidence="2 3" key="1">
    <citation type="submission" date="2019-05" db="EMBL/GenBank/DDBJ databases">
        <title>Another draft genome of Portunus trituberculatus and its Hox gene families provides insights of decapod evolution.</title>
        <authorList>
            <person name="Jeong J.-H."/>
            <person name="Song I."/>
            <person name="Kim S."/>
            <person name="Choi T."/>
            <person name="Kim D."/>
            <person name="Ryu S."/>
            <person name="Kim W."/>
        </authorList>
    </citation>
    <scope>NUCLEOTIDE SEQUENCE [LARGE SCALE GENOMIC DNA]</scope>
    <source>
        <tissue evidence="2">Muscle</tissue>
    </source>
</reference>
<evidence type="ECO:0000256" key="1">
    <source>
        <dbReference type="SAM" id="MobiDB-lite"/>
    </source>
</evidence>
<sequence>MTQCSRSDVTTRVSVQAGSCHITKPTKGVTSGLVLSGVCRLVLAPARLVICRVFSVRPPTCVRCRSPSRPPPPPRQGMTQTMVSAAHDSDDASACSSFFAHQSYYQLDLKFVFTCIFLP</sequence>
<keyword evidence="3" id="KW-1185">Reference proteome</keyword>
<organism evidence="2 3">
    <name type="scientific">Portunus trituberculatus</name>
    <name type="common">Swimming crab</name>
    <name type="synonym">Neptunus trituberculatus</name>
    <dbReference type="NCBI Taxonomy" id="210409"/>
    <lineage>
        <taxon>Eukaryota</taxon>
        <taxon>Metazoa</taxon>
        <taxon>Ecdysozoa</taxon>
        <taxon>Arthropoda</taxon>
        <taxon>Crustacea</taxon>
        <taxon>Multicrustacea</taxon>
        <taxon>Malacostraca</taxon>
        <taxon>Eumalacostraca</taxon>
        <taxon>Eucarida</taxon>
        <taxon>Decapoda</taxon>
        <taxon>Pleocyemata</taxon>
        <taxon>Brachyura</taxon>
        <taxon>Eubrachyura</taxon>
        <taxon>Portunoidea</taxon>
        <taxon>Portunidae</taxon>
        <taxon>Portuninae</taxon>
        <taxon>Portunus</taxon>
    </lineage>
</organism>
<dbReference type="Proteomes" id="UP000324222">
    <property type="component" value="Unassembled WGS sequence"/>
</dbReference>
<accession>A0A5B7CX85</accession>
<protein>
    <submittedName>
        <fullName evidence="2">Uncharacterized protein</fullName>
    </submittedName>
</protein>